<dbReference type="GO" id="GO:0006843">
    <property type="term" value="P:mitochondrial citrate transmembrane transport"/>
    <property type="evidence" value="ECO:0007669"/>
    <property type="project" value="TreeGrafter"/>
</dbReference>
<keyword evidence="3 10" id="KW-0813">Transport</keyword>
<dbReference type="PROSITE" id="PS50920">
    <property type="entry name" value="SOLCAR"/>
    <property type="match status" value="3"/>
</dbReference>
<keyword evidence="12" id="KW-1185">Reference proteome</keyword>
<keyword evidence="4 9" id="KW-0812">Transmembrane</keyword>
<feature type="repeat" description="Solcar" evidence="9">
    <location>
        <begin position="207"/>
        <end position="294"/>
    </location>
</feature>
<keyword evidence="5" id="KW-0677">Repeat</keyword>
<feature type="repeat" description="Solcar" evidence="9">
    <location>
        <begin position="111"/>
        <end position="198"/>
    </location>
</feature>
<dbReference type="EMBL" id="KZ988180">
    <property type="protein sequence ID" value="RKP12863.1"/>
    <property type="molecule type" value="Genomic_DNA"/>
</dbReference>
<evidence type="ECO:0000313" key="11">
    <source>
        <dbReference type="EMBL" id="RKP12863.1"/>
    </source>
</evidence>
<dbReference type="Proteomes" id="UP000267251">
    <property type="component" value="Unassembled WGS sequence"/>
</dbReference>
<evidence type="ECO:0000256" key="6">
    <source>
        <dbReference type="ARBA" id="ARBA00022989"/>
    </source>
</evidence>
<keyword evidence="7" id="KW-0496">Mitochondrion</keyword>
<evidence type="ECO:0000313" key="12">
    <source>
        <dbReference type="Proteomes" id="UP000267251"/>
    </source>
</evidence>
<evidence type="ECO:0000256" key="10">
    <source>
        <dbReference type="RuleBase" id="RU000488"/>
    </source>
</evidence>
<dbReference type="Pfam" id="PF00153">
    <property type="entry name" value="Mito_carr"/>
    <property type="match status" value="3"/>
</dbReference>
<evidence type="ECO:0000256" key="5">
    <source>
        <dbReference type="ARBA" id="ARBA00022737"/>
    </source>
</evidence>
<dbReference type="PANTHER" id="PTHR45788:SF4">
    <property type="entry name" value="TRICARBOXYLATE TRANSPORT PROTEIN, MITOCHONDRIAL"/>
    <property type="match status" value="1"/>
</dbReference>
<dbReference type="FunFam" id="1.50.40.10:FF:000007">
    <property type="entry name" value="Mitochondrial tricarboxylate transport protein-like"/>
    <property type="match status" value="1"/>
</dbReference>
<dbReference type="InterPro" id="IPR023395">
    <property type="entry name" value="MCP_dom_sf"/>
</dbReference>
<evidence type="ECO:0000256" key="1">
    <source>
        <dbReference type="ARBA" id="ARBA00004225"/>
    </source>
</evidence>
<comment type="similarity">
    <text evidence="2 10">Belongs to the mitochondrial carrier (TC 2.A.29) family.</text>
</comment>
<dbReference type="InterPro" id="IPR018108">
    <property type="entry name" value="MCP_transmembrane"/>
</dbReference>
<dbReference type="SUPFAM" id="SSF103506">
    <property type="entry name" value="Mitochondrial carrier"/>
    <property type="match status" value="1"/>
</dbReference>
<keyword evidence="6" id="KW-1133">Transmembrane helix</keyword>
<dbReference type="GO" id="GO:0031966">
    <property type="term" value="C:mitochondrial membrane"/>
    <property type="evidence" value="ECO:0007669"/>
    <property type="project" value="UniProtKB-SubCell"/>
</dbReference>
<dbReference type="Gene3D" id="1.50.40.10">
    <property type="entry name" value="Mitochondrial carrier domain"/>
    <property type="match status" value="1"/>
</dbReference>
<keyword evidence="8 9" id="KW-0472">Membrane</keyword>
<sequence length="300" mass="32448">MSAKASGAKTDRPLFSLLAGGIAGGVEATITYPTEYVKTQLQLQHAAHSAKKFTGPLDCLAWTVREKGILTLYRGLSAMVLGTAAKASIRFVSYERYKSWLVDDRGRLSGPKAMLAGMGAGMTEAILVVTPSETIKTRLIHDANLKNPRYSGGMVQGVSRMVKDEGVRGIYRGLIPVMARQGANQAVRFSVYSSLKQLVQVTPDAPISAGKTFVIGMIAGTITVYSTMPLDVLKTKMQGVDAQERFGGSSIRCLATTLREEGLKSFWRGATPRLSRLVFSGGIVFTVYEQVMNVLRVTET</sequence>
<evidence type="ECO:0000256" key="2">
    <source>
        <dbReference type="ARBA" id="ARBA00006375"/>
    </source>
</evidence>
<dbReference type="OrthoDB" id="44467at2759"/>
<evidence type="ECO:0000256" key="7">
    <source>
        <dbReference type="ARBA" id="ARBA00023128"/>
    </source>
</evidence>
<evidence type="ECO:0000256" key="8">
    <source>
        <dbReference type="ARBA" id="ARBA00023136"/>
    </source>
</evidence>
<dbReference type="GO" id="GO:0071913">
    <property type="term" value="F:citrate secondary active transmembrane transporter activity"/>
    <property type="evidence" value="ECO:0007669"/>
    <property type="project" value="TreeGrafter"/>
</dbReference>
<accession>A0A4P9Y278</accession>
<comment type="subcellular location">
    <subcellularLocation>
        <location evidence="1">Mitochondrion membrane</location>
        <topology evidence="1">Multi-pass membrane protein</topology>
    </subcellularLocation>
</comment>
<reference evidence="12" key="1">
    <citation type="journal article" date="2018" name="Nat. Microbiol.">
        <title>Leveraging single-cell genomics to expand the fungal tree of life.</title>
        <authorList>
            <person name="Ahrendt S.R."/>
            <person name="Quandt C.A."/>
            <person name="Ciobanu D."/>
            <person name="Clum A."/>
            <person name="Salamov A."/>
            <person name="Andreopoulos B."/>
            <person name="Cheng J.F."/>
            <person name="Woyke T."/>
            <person name="Pelin A."/>
            <person name="Henrissat B."/>
            <person name="Reynolds N.K."/>
            <person name="Benny G.L."/>
            <person name="Smith M.E."/>
            <person name="James T.Y."/>
            <person name="Grigoriev I.V."/>
        </authorList>
    </citation>
    <scope>NUCLEOTIDE SEQUENCE [LARGE SCALE GENOMIC DNA]</scope>
</reference>
<name>A0A4P9Y278_9FUNG</name>
<evidence type="ECO:0000256" key="9">
    <source>
        <dbReference type="PROSITE-ProRule" id="PRU00282"/>
    </source>
</evidence>
<dbReference type="InterPro" id="IPR049563">
    <property type="entry name" value="TXTP-like"/>
</dbReference>
<evidence type="ECO:0000256" key="4">
    <source>
        <dbReference type="ARBA" id="ARBA00022692"/>
    </source>
</evidence>
<feature type="repeat" description="Solcar" evidence="9">
    <location>
        <begin position="11"/>
        <end position="100"/>
    </location>
</feature>
<dbReference type="PRINTS" id="PR00926">
    <property type="entry name" value="MITOCARRIER"/>
</dbReference>
<gene>
    <name evidence="11" type="ORF">BJ684DRAFT_16692</name>
</gene>
<dbReference type="InterPro" id="IPR002067">
    <property type="entry name" value="MCP"/>
</dbReference>
<proteinExistence type="inferred from homology"/>
<evidence type="ECO:0000256" key="3">
    <source>
        <dbReference type="ARBA" id="ARBA00022448"/>
    </source>
</evidence>
<organism evidence="11 12">
    <name type="scientific">Piptocephalis cylindrospora</name>
    <dbReference type="NCBI Taxonomy" id="1907219"/>
    <lineage>
        <taxon>Eukaryota</taxon>
        <taxon>Fungi</taxon>
        <taxon>Fungi incertae sedis</taxon>
        <taxon>Zoopagomycota</taxon>
        <taxon>Zoopagomycotina</taxon>
        <taxon>Zoopagomycetes</taxon>
        <taxon>Zoopagales</taxon>
        <taxon>Piptocephalidaceae</taxon>
        <taxon>Piptocephalis</taxon>
    </lineage>
</organism>
<dbReference type="PANTHER" id="PTHR45788">
    <property type="entry name" value="SUCCINATE/FUMARATE MITOCHONDRIAL TRANSPORTER-RELATED"/>
    <property type="match status" value="1"/>
</dbReference>
<dbReference type="AlphaFoldDB" id="A0A4P9Y278"/>
<protein>
    <submittedName>
        <fullName evidence="11">Putative mitochondrial inner membrane citrate transporter</fullName>
    </submittedName>
</protein>